<organism evidence="1 2">
    <name type="scientific">Diplodia seriata</name>
    <dbReference type="NCBI Taxonomy" id="420778"/>
    <lineage>
        <taxon>Eukaryota</taxon>
        <taxon>Fungi</taxon>
        <taxon>Dikarya</taxon>
        <taxon>Ascomycota</taxon>
        <taxon>Pezizomycotina</taxon>
        <taxon>Dothideomycetes</taxon>
        <taxon>Dothideomycetes incertae sedis</taxon>
        <taxon>Botryosphaeriales</taxon>
        <taxon>Botryosphaeriaceae</taxon>
        <taxon>Diplodia</taxon>
    </lineage>
</organism>
<proteinExistence type="predicted"/>
<dbReference type="EMBL" id="LAQI01000133">
    <property type="protein sequence ID" value="KKY18228.1"/>
    <property type="molecule type" value="Genomic_DNA"/>
</dbReference>
<dbReference type="AlphaFoldDB" id="A0A0G2G2Y2"/>
<evidence type="ECO:0000313" key="1">
    <source>
        <dbReference type="EMBL" id="KKY18228.1"/>
    </source>
</evidence>
<dbReference type="Proteomes" id="UP000034182">
    <property type="component" value="Unassembled WGS sequence"/>
</dbReference>
<name>A0A0G2G2Y2_9PEZI</name>
<accession>A0A0G2G2Y2</accession>
<evidence type="ECO:0000313" key="2">
    <source>
        <dbReference type="Proteomes" id="UP000034182"/>
    </source>
</evidence>
<sequence length="70" mass="7928">MCKEFEQIHACRHYGDKRLEMCEPIRARRGFCTGVAEFYERVGEKCSSCQRAEGWLLEGKATTAVAALAK</sequence>
<gene>
    <name evidence="1" type="ORF">UCDDS831_g06019</name>
</gene>
<reference evidence="1 2" key="1">
    <citation type="submission" date="2015-03" db="EMBL/GenBank/DDBJ databases">
        <authorList>
            <person name="Morales-Cruz A."/>
            <person name="Amrine K.C."/>
            <person name="Cantu D."/>
        </authorList>
    </citation>
    <scope>NUCLEOTIDE SEQUENCE [LARGE SCALE GENOMIC DNA]</scope>
    <source>
        <strain evidence="1">DS831</strain>
    </source>
</reference>
<comment type="caution">
    <text evidence="1">The sequence shown here is derived from an EMBL/GenBank/DDBJ whole genome shotgun (WGS) entry which is preliminary data.</text>
</comment>
<reference evidence="1 2" key="2">
    <citation type="submission" date="2015-05" db="EMBL/GenBank/DDBJ databases">
        <title>Distinctive expansion of gene families associated with plant cell wall degradation and secondary metabolism in the genomes of grapevine trunk pathogens.</title>
        <authorList>
            <person name="Lawrence D.P."/>
            <person name="Travadon R."/>
            <person name="Rolshausen P.E."/>
            <person name="Baumgartner K."/>
        </authorList>
    </citation>
    <scope>NUCLEOTIDE SEQUENCE [LARGE SCALE GENOMIC DNA]</scope>
    <source>
        <strain evidence="1">DS831</strain>
    </source>
</reference>
<protein>
    <submittedName>
        <fullName evidence="1">Uncharacterized protein</fullName>
    </submittedName>
</protein>